<dbReference type="RefSeq" id="WP_207331833.1">
    <property type="nucleotide sequence ID" value="NZ_JAFMYW010000009.1"/>
</dbReference>
<sequence>MASFSAFLEVKGEQYPLLRYDLSMHQETDSLGRPASPTLGGTIECVMSAPGSDKPFLLQWMFSPTMQEDGRIILMQDAPRATLKTISFFNAYCVGLQTVFMPGNNGGGSLQLQVRLSPQRVAVGVIVHDNNWPLESHGAGQSFA</sequence>
<gene>
    <name evidence="1" type="ORF">J2I46_25080</name>
</gene>
<dbReference type="InterPro" id="IPR041408">
    <property type="entry name" value="Hcp_Tssd"/>
</dbReference>
<dbReference type="Pfam" id="PF17642">
    <property type="entry name" value="TssD"/>
    <property type="match status" value="1"/>
</dbReference>
<comment type="caution">
    <text evidence="1">The sequence shown here is derived from an EMBL/GenBank/DDBJ whole genome shotgun (WGS) entry which is preliminary data.</text>
</comment>
<reference evidence="1 2" key="1">
    <citation type="submission" date="2021-03" db="EMBL/GenBank/DDBJ databases">
        <title>Fibrella sp. HMF5405 genome sequencing and assembly.</title>
        <authorList>
            <person name="Kang H."/>
            <person name="Kim H."/>
            <person name="Bae S."/>
            <person name="Joh K."/>
        </authorList>
    </citation>
    <scope>NUCLEOTIDE SEQUENCE [LARGE SCALE GENOMIC DNA]</scope>
    <source>
        <strain evidence="1 2">HMF5405</strain>
    </source>
</reference>
<dbReference type="EMBL" id="JAFMYW010000009">
    <property type="protein sequence ID" value="MBO0951881.1"/>
    <property type="molecule type" value="Genomic_DNA"/>
</dbReference>
<protein>
    <recommendedName>
        <fullName evidence="3">Ig-like domain-containing protein</fullName>
    </recommendedName>
</protein>
<proteinExistence type="predicted"/>
<keyword evidence="2" id="KW-1185">Reference proteome</keyword>
<organism evidence="1 2">
    <name type="scientific">Fibrella forsythiae</name>
    <dbReference type="NCBI Taxonomy" id="2817061"/>
    <lineage>
        <taxon>Bacteria</taxon>
        <taxon>Pseudomonadati</taxon>
        <taxon>Bacteroidota</taxon>
        <taxon>Cytophagia</taxon>
        <taxon>Cytophagales</taxon>
        <taxon>Spirosomataceae</taxon>
        <taxon>Fibrella</taxon>
    </lineage>
</organism>
<evidence type="ECO:0000313" key="2">
    <source>
        <dbReference type="Proteomes" id="UP000664628"/>
    </source>
</evidence>
<dbReference type="Proteomes" id="UP000664628">
    <property type="component" value="Unassembled WGS sequence"/>
</dbReference>
<evidence type="ECO:0008006" key="3">
    <source>
        <dbReference type="Google" id="ProtNLM"/>
    </source>
</evidence>
<name>A0ABS3JPF1_9BACT</name>
<accession>A0ABS3JPF1</accession>
<evidence type="ECO:0000313" key="1">
    <source>
        <dbReference type="EMBL" id="MBO0951881.1"/>
    </source>
</evidence>